<keyword evidence="9" id="KW-1185">Reference proteome</keyword>
<proteinExistence type="inferred from homology"/>
<comment type="subcellular location">
    <subcellularLocation>
        <location evidence="6">Golgi apparatus membrane</location>
        <topology evidence="6">Multi-pass membrane protein</topology>
    </subcellularLocation>
    <subcellularLocation>
        <location evidence="1">Golgi apparatus</location>
        <location evidence="1">cis-Golgi network membrane</location>
        <topology evidence="1">Multi-pass membrane protein</topology>
    </subcellularLocation>
</comment>
<comment type="similarity">
    <text evidence="2 6">Belongs to the YIP1 family.</text>
</comment>
<feature type="transmembrane region" description="Helical" evidence="6">
    <location>
        <begin position="189"/>
        <end position="213"/>
    </location>
</feature>
<evidence type="ECO:0000256" key="5">
    <source>
        <dbReference type="ARBA" id="ARBA00023136"/>
    </source>
</evidence>
<evidence type="ECO:0000256" key="6">
    <source>
        <dbReference type="RuleBase" id="RU361264"/>
    </source>
</evidence>
<dbReference type="Proteomes" id="UP001652622">
    <property type="component" value="Unplaced"/>
</dbReference>
<keyword evidence="5 6" id="KW-0472">Membrane</keyword>
<reference evidence="10" key="1">
    <citation type="submission" date="2025-08" db="UniProtKB">
        <authorList>
            <consortium name="RefSeq"/>
        </authorList>
    </citation>
    <scope>IDENTIFICATION</scope>
    <source>
        <tissue evidence="10">Blood</tissue>
    </source>
</reference>
<dbReference type="PANTHER" id="PTHR12822:SF3">
    <property type="entry name" value="PROTEIN YIPF2"/>
    <property type="match status" value="1"/>
</dbReference>
<evidence type="ECO:0000256" key="7">
    <source>
        <dbReference type="SAM" id="MobiDB-lite"/>
    </source>
</evidence>
<organism evidence="9 10">
    <name type="scientific">Pantherophis guttatus</name>
    <name type="common">Corn snake</name>
    <name type="synonym">Elaphe guttata</name>
    <dbReference type="NCBI Taxonomy" id="94885"/>
    <lineage>
        <taxon>Eukaryota</taxon>
        <taxon>Metazoa</taxon>
        <taxon>Chordata</taxon>
        <taxon>Craniata</taxon>
        <taxon>Vertebrata</taxon>
        <taxon>Euteleostomi</taxon>
        <taxon>Lepidosauria</taxon>
        <taxon>Squamata</taxon>
        <taxon>Bifurcata</taxon>
        <taxon>Unidentata</taxon>
        <taxon>Episquamata</taxon>
        <taxon>Toxicofera</taxon>
        <taxon>Serpentes</taxon>
        <taxon>Colubroidea</taxon>
        <taxon>Colubridae</taxon>
        <taxon>Colubrinae</taxon>
        <taxon>Pantherophis</taxon>
    </lineage>
</organism>
<feature type="domain" description="Yip1" evidence="8">
    <location>
        <begin position="98"/>
        <end position="267"/>
    </location>
</feature>
<dbReference type="GeneID" id="117661910"/>
<evidence type="ECO:0000313" key="9">
    <source>
        <dbReference type="Proteomes" id="UP001652622"/>
    </source>
</evidence>
<feature type="transmembrane region" description="Helical" evidence="6">
    <location>
        <begin position="157"/>
        <end position="177"/>
    </location>
</feature>
<accession>A0ABM3ZCX6</accession>
<name>A0ABM3ZCX6_PANGU</name>
<evidence type="ECO:0000256" key="2">
    <source>
        <dbReference type="ARBA" id="ARBA00010596"/>
    </source>
</evidence>
<feature type="compositionally biased region" description="Polar residues" evidence="7">
    <location>
        <begin position="31"/>
        <end position="46"/>
    </location>
</feature>
<dbReference type="Pfam" id="PF04893">
    <property type="entry name" value="Yip1"/>
    <property type="match status" value="1"/>
</dbReference>
<dbReference type="PANTHER" id="PTHR12822">
    <property type="entry name" value="PROTEIN YIPF"/>
    <property type="match status" value="1"/>
</dbReference>
<feature type="region of interest" description="Disordered" evidence="7">
    <location>
        <begin position="31"/>
        <end position="50"/>
    </location>
</feature>
<feature type="transmembrane region" description="Helical" evidence="6">
    <location>
        <begin position="114"/>
        <end position="137"/>
    </location>
</feature>
<evidence type="ECO:0000256" key="4">
    <source>
        <dbReference type="ARBA" id="ARBA00022989"/>
    </source>
</evidence>
<sequence length="309" mass="35064">MAASDELKFREFNEAMDLLAGNADATTPSISERQSHTTLNMSSSCNEEYEPDEEEDKTELLIFQKKHSSFWTFEYYQAFFNVDTYQVLERIKGSLLPLPGKNFVWHHLQNNPDLYGPFWICATLVFTLAISGNLSYFLEKRGSSSFHYSPQFHKVTIASIVIYCYAWLVPLGLWGYLQWRKGAHVTTDVYSFLEMVCIYGYSLFVYIPTAVLWLIPIPWLQWLLIILAIGLSGSVLILTFWPVIRSDSKPASCAVMAIVVSLHILLAIGCKLYFFQKPSITSSTPIAYTTATQQQKHTPSFTAAEGKGI</sequence>
<dbReference type="InterPro" id="IPR006977">
    <property type="entry name" value="Yip1_dom"/>
</dbReference>
<protein>
    <recommendedName>
        <fullName evidence="6">Protein YIPF</fullName>
    </recommendedName>
</protein>
<evidence type="ECO:0000256" key="3">
    <source>
        <dbReference type="ARBA" id="ARBA00022692"/>
    </source>
</evidence>
<keyword evidence="4 6" id="KW-1133">Transmembrane helix</keyword>
<evidence type="ECO:0000256" key="1">
    <source>
        <dbReference type="ARBA" id="ARBA00004257"/>
    </source>
</evidence>
<feature type="transmembrane region" description="Helical" evidence="6">
    <location>
        <begin position="253"/>
        <end position="275"/>
    </location>
</feature>
<dbReference type="RefSeq" id="XP_060546232.1">
    <property type="nucleotide sequence ID" value="XM_060690249.1"/>
</dbReference>
<evidence type="ECO:0000259" key="8">
    <source>
        <dbReference type="Pfam" id="PF04893"/>
    </source>
</evidence>
<dbReference type="InterPro" id="IPR039765">
    <property type="entry name" value="Yip5/YIPF1/YIPF2"/>
</dbReference>
<feature type="transmembrane region" description="Helical" evidence="6">
    <location>
        <begin position="219"/>
        <end position="241"/>
    </location>
</feature>
<evidence type="ECO:0000313" key="10">
    <source>
        <dbReference type="RefSeq" id="XP_060546232.1"/>
    </source>
</evidence>
<gene>
    <name evidence="10" type="primary">YIPF2</name>
</gene>
<keyword evidence="3 6" id="KW-0812">Transmembrane</keyword>